<name>A0A8W7P8E4_ANOCL</name>
<dbReference type="Proteomes" id="UP000075882">
    <property type="component" value="Unassembled WGS sequence"/>
</dbReference>
<evidence type="ECO:0000256" key="1">
    <source>
        <dbReference type="SAM" id="MobiDB-lite"/>
    </source>
</evidence>
<organism evidence="2">
    <name type="scientific">Anopheles coluzzii</name>
    <name type="common">African malaria mosquito</name>
    <dbReference type="NCBI Taxonomy" id="1518534"/>
    <lineage>
        <taxon>Eukaryota</taxon>
        <taxon>Metazoa</taxon>
        <taxon>Ecdysozoa</taxon>
        <taxon>Arthropoda</taxon>
        <taxon>Hexapoda</taxon>
        <taxon>Insecta</taxon>
        <taxon>Pterygota</taxon>
        <taxon>Neoptera</taxon>
        <taxon>Endopterygota</taxon>
        <taxon>Diptera</taxon>
        <taxon>Nematocera</taxon>
        <taxon>Culicoidea</taxon>
        <taxon>Culicidae</taxon>
        <taxon>Anophelinae</taxon>
        <taxon>Anopheles</taxon>
    </lineage>
</organism>
<dbReference type="AlphaFoldDB" id="A0A8W7P8E4"/>
<reference evidence="2" key="1">
    <citation type="submission" date="2022-08" db="UniProtKB">
        <authorList>
            <consortium name="EnsemblMetazoa"/>
        </authorList>
    </citation>
    <scope>IDENTIFICATION</scope>
</reference>
<feature type="region of interest" description="Disordered" evidence="1">
    <location>
        <begin position="68"/>
        <end position="107"/>
    </location>
</feature>
<evidence type="ECO:0000313" key="2">
    <source>
        <dbReference type="EnsemblMetazoa" id="ACOM026743-PA.1"/>
    </source>
</evidence>
<proteinExistence type="predicted"/>
<accession>A0A8W7P8E4</accession>
<feature type="compositionally biased region" description="Polar residues" evidence="1">
    <location>
        <begin position="68"/>
        <end position="80"/>
    </location>
</feature>
<protein>
    <submittedName>
        <fullName evidence="2">Uncharacterized protein</fullName>
    </submittedName>
</protein>
<dbReference type="VEuPathDB" id="VectorBase:ACON2_036014"/>
<dbReference type="EnsemblMetazoa" id="ACOM026743-RA">
    <property type="protein sequence ID" value="ACOM026743-PA.1"/>
    <property type="gene ID" value="ACOM026743"/>
</dbReference>
<sequence length="229" mass="25928">MDDEPVDERRKSPRARCFSGRLRMKGAVTVHAPWVAKIPKARRSGTHQTFHSCRRIPFLGIGEECSPKSSLWRNSSYSNESEMDKQLTLQQHPRPLPGSDEVRPGTVGTPPGSLRMILMMIPPSTVRPEYVDVPRDSVNSLVSVNGHNINLTKYRRTIYNHFPTEFLPPTFCEDPVWAVLGRLHTFCRACLEQVAATVTHGQDSAQFRQRINKNHVFELGPSFLILIGQ</sequence>